<reference evidence="2" key="1">
    <citation type="thesis" date="2020" institute="ProQuest LLC" country="789 East Eisenhower Parkway, Ann Arbor, MI, USA">
        <title>Comparative Genomics and Chromosome Evolution.</title>
        <authorList>
            <person name="Mudd A.B."/>
        </authorList>
    </citation>
    <scope>NUCLEOTIDE SEQUENCE</scope>
    <source>
        <strain evidence="2">237g6f4</strain>
        <tissue evidence="2">Blood</tissue>
    </source>
</reference>
<feature type="region of interest" description="Disordered" evidence="1">
    <location>
        <begin position="1"/>
        <end position="27"/>
    </location>
</feature>
<comment type="caution">
    <text evidence="2">The sequence shown here is derived from an EMBL/GenBank/DDBJ whole genome shotgun (WGS) entry which is preliminary data.</text>
</comment>
<gene>
    <name evidence="2" type="ORF">GDO81_026500</name>
</gene>
<evidence type="ECO:0000256" key="1">
    <source>
        <dbReference type="SAM" id="MobiDB-lite"/>
    </source>
</evidence>
<protein>
    <submittedName>
        <fullName evidence="2">Uncharacterized protein</fullName>
    </submittedName>
</protein>
<accession>A0AAV6ZQ87</accession>
<dbReference type="Proteomes" id="UP000824782">
    <property type="component" value="Unassembled WGS sequence"/>
</dbReference>
<evidence type="ECO:0000313" key="3">
    <source>
        <dbReference type="Proteomes" id="UP000824782"/>
    </source>
</evidence>
<proteinExistence type="predicted"/>
<keyword evidence="3" id="KW-1185">Reference proteome</keyword>
<name>A0AAV6ZQ87_ENGPU</name>
<sequence>MKQNRCPTHGLLWPQGKSQSRGGSTERFCRGSAQSTRYILIHYLWIGGGLALMGDLHLNCSHSCAIWSRSPPGGPPDISSLKRRK</sequence>
<evidence type="ECO:0000313" key="2">
    <source>
        <dbReference type="EMBL" id="KAG8548143.1"/>
    </source>
</evidence>
<dbReference type="EMBL" id="WNYA01000507">
    <property type="protein sequence ID" value="KAG8548143.1"/>
    <property type="molecule type" value="Genomic_DNA"/>
</dbReference>
<organism evidence="2 3">
    <name type="scientific">Engystomops pustulosus</name>
    <name type="common">Tungara frog</name>
    <name type="synonym">Physalaemus pustulosus</name>
    <dbReference type="NCBI Taxonomy" id="76066"/>
    <lineage>
        <taxon>Eukaryota</taxon>
        <taxon>Metazoa</taxon>
        <taxon>Chordata</taxon>
        <taxon>Craniata</taxon>
        <taxon>Vertebrata</taxon>
        <taxon>Euteleostomi</taxon>
        <taxon>Amphibia</taxon>
        <taxon>Batrachia</taxon>
        <taxon>Anura</taxon>
        <taxon>Neobatrachia</taxon>
        <taxon>Hyloidea</taxon>
        <taxon>Leptodactylidae</taxon>
        <taxon>Leiuperinae</taxon>
        <taxon>Engystomops</taxon>
    </lineage>
</organism>
<dbReference type="AlphaFoldDB" id="A0AAV6ZQ87"/>